<dbReference type="GO" id="GO:0006631">
    <property type="term" value="P:fatty acid metabolic process"/>
    <property type="evidence" value="ECO:0007669"/>
    <property type="project" value="TreeGrafter"/>
</dbReference>
<feature type="region of interest" description="Disordered" evidence="3">
    <location>
        <begin position="1"/>
        <end position="29"/>
    </location>
</feature>
<dbReference type="InterPro" id="IPR000582">
    <property type="entry name" value="Acyl-CoA-binding_protein"/>
</dbReference>
<dbReference type="PROSITE" id="PS51228">
    <property type="entry name" value="ACB_2"/>
    <property type="match status" value="1"/>
</dbReference>
<dbReference type="SUPFAM" id="SSF47027">
    <property type="entry name" value="Acyl-CoA binding protein"/>
    <property type="match status" value="1"/>
</dbReference>
<evidence type="ECO:0000259" key="4">
    <source>
        <dbReference type="PROSITE" id="PS51228"/>
    </source>
</evidence>
<reference evidence="5" key="1">
    <citation type="submission" date="2009-11" db="EMBL/GenBank/DDBJ databases">
        <authorList>
            <consortium name="The Broad Institute Genome Sequencing Platform"/>
            <person name="Ward D."/>
            <person name="Feldgarden M."/>
            <person name="Earl A."/>
            <person name="Young S.K."/>
            <person name="Zeng Q."/>
            <person name="Koehrsen M."/>
            <person name="Alvarado L."/>
            <person name="Berlin A."/>
            <person name="Bochicchio J."/>
            <person name="Borenstein D."/>
            <person name="Chapman S.B."/>
            <person name="Chen Z."/>
            <person name="Engels R."/>
            <person name="Freedman E."/>
            <person name="Gellesch M."/>
            <person name="Goldberg J."/>
            <person name="Griggs A."/>
            <person name="Gujja S."/>
            <person name="Heilman E."/>
            <person name="Heiman D."/>
            <person name="Hepburn T."/>
            <person name="Howarth C."/>
            <person name="Jen D."/>
            <person name="Larson L."/>
            <person name="Lewis B."/>
            <person name="Mehta T."/>
            <person name="Park D."/>
            <person name="Pearson M."/>
            <person name="Roberts A."/>
            <person name="Saif S."/>
            <person name="Shea T."/>
            <person name="Shenoy N."/>
            <person name="Sisk P."/>
            <person name="Stolte C."/>
            <person name="Sykes S."/>
            <person name="Thomson T."/>
            <person name="Walk T."/>
            <person name="White J."/>
            <person name="Yandava C."/>
            <person name="Izard J."/>
            <person name="Baranova O.V."/>
            <person name="Blanton J.M."/>
            <person name="Tanner A.C."/>
            <person name="Dewhirst F.E."/>
            <person name="Haas B."/>
            <person name="Nusbaum C."/>
            <person name="Birren B."/>
        </authorList>
    </citation>
    <scope>NUCLEOTIDE SEQUENCE [LARGE SCALE GENOMIC DNA]</scope>
    <source>
        <strain evidence="5">1-1 BBBD Race 1</strain>
    </source>
</reference>
<keyword evidence="7" id="KW-1185">Reference proteome</keyword>
<gene>
    <name evidence="5" type="ORF">PTTG_08896</name>
</gene>
<evidence type="ECO:0000313" key="7">
    <source>
        <dbReference type="Proteomes" id="UP000005240"/>
    </source>
</evidence>
<dbReference type="InterPro" id="IPR035984">
    <property type="entry name" value="Acyl-CoA-binding_sf"/>
</dbReference>
<evidence type="ECO:0000256" key="3">
    <source>
        <dbReference type="SAM" id="MobiDB-lite"/>
    </source>
</evidence>
<dbReference type="GO" id="GO:0000062">
    <property type="term" value="F:fatty-acyl-CoA binding"/>
    <property type="evidence" value="ECO:0007669"/>
    <property type="project" value="InterPro"/>
</dbReference>
<dbReference type="AlphaFoldDB" id="A0A180H2Y5"/>
<dbReference type="PRINTS" id="PR00689">
    <property type="entry name" value="ACOABINDINGP"/>
</dbReference>
<keyword evidence="2" id="KW-0446">Lipid-binding</keyword>
<evidence type="ECO:0000256" key="1">
    <source>
        <dbReference type="ARBA" id="ARBA00005567"/>
    </source>
</evidence>
<feature type="domain" description="ACB" evidence="4">
    <location>
        <begin position="4"/>
        <end position="93"/>
    </location>
</feature>
<reference evidence="6 7" key="3">
    <citation type="journal article" date="2017" name="G3 (Bethesda)">
        <title>Comparative analysis highlights variable genome content of wheat rusts and divergence of the mating loci.</title>
        <authorList>
            <person name="Cuomo C.A."/>
            <person name="Bakkeren G."/>
            <person name="Khalil H.B."/>
            <person name="Panwar V."/>
            <person name="Joly D."/>
            <person name="Linning R."/>
            <person name="Sakthikumar S."/>
            <person name="Song X."/>
            <person name="Adiconis X."/>
            <person name="Fan L."/>
            <person name="Goldberg J.M."/>
            <person name="Levin J.Z."/>
            <person name="Young S."/>
            <person name="Zeng Q."/>
            <person name="Anikster Y."/>
            <person name="Bruce M."/>
            <person name="Wang M."/>
            <person name="Yin C."/>
            <person name="McCallum B."/>
            <person name="Szabo L.J."/>
            <person name="Hulbert S."/>
            <person name="Chen X."/>
            <person name="Fellers J.P."/>
        </authorList>
    </citation>
    <scope>NUCLEOTIDE SEQUENCE</scope>
    <source>
        <strain evidence="7">Isolate 1-1 / race 1 (BBBD)</strain>
        <strain evidence="6">isolate 1-1 / race 1 (BBBD)</strain>
    </source>
</reference>
<dbReference type="OrthoDB" id="346910at2759"/>
<dbReference type="Gene3D" id="1.20.80.10">
    <property type="match status" value="1"/>
</dbReference>
<reference evidence="6" key="4">
    <citation type="submission" date="2025-05" db="UniProtKB">
        <authorList>
            <consortium name="EnsemblFungi"/>
        </authorList>
    </citation>
    <scope>IDENTIFICATION</scope>
    <source>
        <strain evidence="6">isolate 1-1 / race 1 (BBBD)</strain>
    </source>
</reference>
<sequence>MSSTDQKFEKARDIVNSLPKDGNDKPTTNEQLEFYGLYKQAIVGDVNTSRPGIMSFAERHKWDAWKAREGLSQEDAKTKYVELLKSKLEKISDQELAKKFLEQLEAP</sequence>
<dbReference type="PANTHER" id="PTHR23310:SF62">
    <property type="entry name" value="ACYL-COA BINDING PROTEIN 1, ISOFORM A"/>
    <property type="match status" value="1"/>
</dbReference>
<evidence type="ECO:0000313" key="5">
    <source>
        <dbReference type="EMBL" id="OAV98713.1"/>
    </source>
</evidence>
<reference evidence="5" key="2">
    <citation type="submission" date="2016-05" db="EMBL/GenBank/DDBJ databases">
        <title>Comparative analysis highlights variable genome content of wheat rusts and divergence of the mating loci.</title>
        <authorList>
            <person name="Cuomo C.A."/>
            <person name="Bakkeren G."/>
            <person name="Szabo L."/>
            <person name="Khalil H."/>
            <person name="Joly D."/>
            <person name="Goldberg J."/>
            <person name="Young S."/>
            <person name="Zeng Q."/>
            <person name="Fellers J."/>
        </authorList>
    </citation>
    <scope>NUCLEOTIDE SEQUENCE [LARGE SCALE GENOMIC DNA]</scope>
    <source>
        <strain evidence="5">1-1 BBBD Race 1</strain>
    </source>
</reference>
<dbReference type="Proteomes" id="UP000005240">
    <property type="component" value="Unassembled WGS sequence"/>
</dbReference>
<protein>
    <submittedName>
        <fullName evidence="6">ACB domain-containing protein</fullName>
    </submittedName>
</protein>
<feature type="compositionally biased region" description="Basic and acidic residues" evidence="3">
    <location>
        <begin position="1"/>
        <end position="13"/>
    </location>
</feature>
<proteinExistence type="inferred from homology"/>
<name>A0A180H2Y5_PUCT1</name>
<dbReference type="Pfam" id="PF00887">
    <property type="entry name" value="ACBP"/>
    <property type="match status" value="1"/>
</dbReference>
<evidence type="ECO:0000313" key="6">
    <source>
        <dbReference type="EnsemblFungi" id="PTTG_08896-t43_1-p1"/>
    </source>
</evidence>
<organism evidence="5">
    <name type="scientific">Puccinia triticina (isolate 1-1 / race 1 (BBBD))</name>
    <name type="common">Brown leaf rust fungus</name>
    <dbReference type="NCBI Taxonomy" id="630390"/>
    <lineage>
        <taxon>Eukaryota</taxon>
        <taxon>Fungi</taxon>
        <taxon>Dikarya</taxon>
        <taxon>Basidiomycota</taxon>
        <taxon>Pucciniomycotina</taxon>
        <taxon>Pucciniomycetes</taxon>
        <taxon>Pucciniales</taxon>
        <taxon>Pucciniaceae</taxon>
        <taxon>Puccinia</taxon>
    </lineage>
</organism>
<dbReference type="VEuPathDB" id="FungiDB:PTTG_08896"/>
<evidence type="ECO:0000256" key="2">
    <source>
        <dbReference type="ARBA" id="ARBA00023121"/>
    </source>
</evidence>
<dbReference type="EnsemblFungi" id="PTTG_08896-t43_1">
    <property type="protein sequence ID" value="PTTG_08896-t43_1-p1"/>
    <property type="gene ID" value="PTTG_08896"/>
</dbReference>
<dbReference type="FunFam" id="1.20.80.10:FF:000010">
    <property type="entry name" value="Acyl-CoA-binding domain-containing protein 5"/>
    <property type="match status" value="1"/>
</dbReference>
<dbReference type="PANTHER" id="PTHR23310">
    <property type="entry name" value="ACYL-COA-BINDING PROTEIN, ACBP"/>
    <property type="match status" value="1"/>
</dbReference>
<dbReference type="EMBL" id="ADAS02000006">
    <property type="protein sequence ID" value="OAV98713.1"/>
    <property type="molecule type" value="Genomic_DNA"/>
</dbReference>
<accession>A0A180H2Y5</accession>
<comment type="similarity">
    <text evidence="1">Belongs to the ACBP family.</text>
</comment>
<dbReference type="InterPro" id="IPR014352">
    <property type="entry name" value="FERM/acyl-CoA-bd_prot_sf"/>
</dbReference>